<dbReference type="RefSeq" id="WP_145080694.1">
    <property type="nucleotide sequence ID" value="NZ_CP036425.1"/>
</dbReference>
<evidence type="ECO:0000313" key="3">
    <source>
        <dbReference type="Proteomes" id="UP000317369"/>
    </source>
</evidence>
<dbReference type="PANTHER" id="PTHR31377:SF0">
    <property type="entry name" value="AGMATINE DEIMINASE-RELATED"/>
    <property type="match status" value="1"/>
</dbReference>
<organism evidence="2 3">
    <name type="scientific">Poriferisphaera corsica</name>
    <dbReference type="NCBI Taxonomy" id="2528020"/>
    <lineage>
        <taxon>Bacteria</taxon>
        <taxon>Pseudomonadati</taxon>
        <taxon>Planctomycetota</taxon>
        <taxon>Phycisphaerae</taxon>
        <taxon>Phycisphaerales</taxon>
        <taxon>Phycisphaeraceae</taxon>
        <taxon>Poriferisphaera</taxon>
    </lineage>
</organism>
<gene>
    <name evidence="2" type="primary">aguA</name>
    <name evidence="2" type="ORF">KS4_34830</name>
</gene>
<dbReference type="Proteomes" id="UP000317369">
    <property type="component" value="Chromosome"/>
</dbReference>
<dbReference type="OrthoDB" id="9808013at2"/>
<dbReference type="EC" id="3.5.3.12" evidence="2"/>
<dbReference type="KEGG" id="pcor:KS4_34830"/>
<keyword evidence="1 2" id="KW-0378">Hydrolase</keyword>
<sequence>MPLKGAIAGKHPKIEGFQSLVVMGRSAREMGYRLPAEFERQRAVLLTRLHNGETWPGGSLEKAQEEFEYFAETVAKYTRVRFVDELGFETTDSWIRDYGPISMKRCDGRESNQRLAGQGLMYQDFVFDGWGAKYDEKTADDLIPQQFGLMDGVPMKVHDVILEGGSIEVNGKGMLLTTEQCLLNENRNAGMNRRELEGYLCEHLNVDDVVWLPGGITGDDTDGHVDDIARFVSEDVVVAVTAEKGHADYEVLQANKCVLEGKGLEVVELPMPEVMTHEFPSGQPYDQAGKQVLPASYANFLITNGAIMVPMFGQKMDEVALRVIEKAAPNYVIEPVPAKHLIVGMGSLHCLSMQVPW</sequence>
<dbReference type="AlphaFoldDB" id="A0A517YYV3"/>
<dbReference type="GO" id="GO:0004668">
    <property type="term" value="F:protein-arginine deiminase activity"/>
    <property type="evidence" value="ECO:0007669"/>
    <property type="project" value="InterPro"/>
</dbReference>
<dbReference type="Pfam" id="PF04371">
    <property type="entry name" value="PAD_porph"/>
    <property type="match status" value="1"/>
</dbReference>
<proteinExistence type="predicted"/>
<keyword evidence="3" id="KW-1185">Reference proteome</keyword>
<dbReference type="GO" id="GO:0009446">
    <property type="term" value="P:putrescine biosynthetic process"/>
    <property type="evidence" value="ECO:0007669"/>
    <property type="project" value="InterPro"/>
</dbReference>
<evidence type="ECO:0000313" key="2">
    <source>
        <dbReference type="EMBL" id="QDU35402.1"/>
    </source>
</evidence>
<dbReference type="PANTHER" id="PTHR31377">
    <property type="entry name" value="AGMATINE DEIMINASE-RELATED"/>
    <property type="match status" value="1"/>
</dbReference>
<dbReference type="EMBL" id="CP036425">
    <property type="protein sequence ID" value="QDU35402.1"/>
    <property type="molecule type" value="Genomic_DNA"/>
</dbReference>
<accession>A0A517YYV3</accession>
<protein>
    <submittedName>
        <fullName evidence="2">Agmatine deiminase</fullName>
        <ecNumber evidence="2">3.5.3.12</ecNumber>
    </submittedName>
</protein>
<dbReference type="InterPro" id="IPR007466">
    <property type="entry name" value="Peptidyl-Arg-deiminase_porph"/>
</dbReference>
<name>A0A517YYV3_9BACT</name>
<dbReference type="SUPFAM" id="SSF55909">
    <property type="entry name" value="Pentein"/>
    <property type="match status" value="1"/>
</dbReference>
<reference evidence="2 3" key="1">
    <citation type="submission" date="2019-02" db="EMBL/GenBank/DDBJ databases">
        <title>Deep-cultivation of Planctomycetes and their phenomic and genomic characterization uncovers novel biology.</title>
        <authorList>
            <person name="Wiegand S."/>
            <person name="Jogler M."/>
            <person name="Boedeker C."/>
            <person name="Pinto D."/>
            <person name="Vollmers J."/>
            <person name="Rivas-Marin E."/>
            <person name="Kohn T."/>
            <person name="Peeters S.H."/>
            <person name="Heuer A."/>
            <person name="Rast P."/>
            <person name="Oberbeckmann S."/>
            <person name="Bunk B."/>
            <person name="Jeske O."/>
            <person name="Meyerdierks A."/>
            <person name="Storesund J.E."/>
            <person name="Kallscheuer N."/>
            <person name="Luecker S."/>
            <person name="Lage O.M."/>
            <person name="Pohl T."/>
            <person name="Merkel B.J."/>
            <person name="Hornburger P."/>
            <person name="Mueller R.-W."/>
            <person name="Bruemmer F."/>
            <person name="Labrenz M."/>
            <person name="Spormann A.M."/>
            <person name="Op den Camp H."/>
            <person name="Overmann J."/>
            <person name="Amann R."/>
            <person name="Jetten M.S.M."/>
            <person name="Mascher T."/>
            <person name="Medema M.H."/>
            <person name="Devos D.P."/>
            <person name="Kaster A.-K."/>
            <person name="Ovreas L."/>
            <person name="Rohde M."/>
            <person name="Galperin M.Y."/>
            <person name="Jogler C."/>
        </authorList>
    </citation>
    <scope>NUCLEOTIDE SEQUENCE [LARGE SCALE GENOMIC DNA]</scope>
    <source>
        <strain evidence="2 3">KS4</strain>
    </source>
</reference>
<dbReference type="Gene3D" id="3.75.10.10">
    <property type="entry name" value="L-arginine/glycine Amidinotransferase, Chain A"/>
    <property type="match status" value="1"/>
</dbReference>
<evidence type="ECO:0000256" key="1">
    <source>
        <dbReference type="ARBA" id="ARBA00022801"/>
    </source>
</evidence>
<dbReference type="GO" id="GO:0047632">
    <property type="term" value="F:agmatine deiminase activity"/>
    <property type="evidence" value="ECO:0007669"/>
    <property type="project" value="UniProtKB-EC"/>
</dbReference>